<evidence type="ECO:0000256" key="8">
    <source>
        <dbReference type="ARBA" id="ARBA00023034"/>
    </source>
</evidence>
<dbReference type="SUPFAM" id="SSF51735">
    <property type="entry name" value="NAD(P)-binding Rossmann-fold domains"/>
    <property type="match status" value="1"/>
</dbReference>
<dbReference type="Gene3D" id="3.40.50.720">
    <property type="entry name" value="NAD(P)-binding Rossmann-like Domain"/>
    <property type="match status" value="1"/>
</dbReference>
<evidence type="ECO:0000259" key="13">
    <source>
        <dbReference type="Pfam" id="PF01370"/>
    </source>
</evidence>
<dbReference type="InterPro" id="IPR036291">
    <property type="entry name" value="NAD(P)-bd_dom_sf"/>
</dbReference>
<dbReference type="EMBL" id="MN740567">
    <property type="protein sequence ID" value="QHU34095.1"/>
    <property type="molecule type" value="Genomic_DNA"/>
</dbReference>
<name>A0A6C0LVP3_9ZZZZ</name>
<evidence type="ECO:0000256" key="5">
    <source>
        <dbReference type="ARBA" id="ARBA00022968"/>
    </source>
</evidence>
<accession>A0A6C0LVP3</accession>
<evidence type="ECO:0000256" key="7">
    <source>
        <dbReference type="ARBA" id="ARBA00023027"/>
    </source>
</evidence>
<keyword evidence="8" id="KW-0333">Golgi apparatus</keyword>
<comment type="subcellular location">
    <subcellularLocation>
        <location evidence="2">Golgi apparatus membrane</location>
        <topology evidence="2">Single-pass type II membrane protein</topology>
    </subcellularLocation>
    <subcellularLocation>
        <location evidence="12">Golgi apparatus</location>
        <location evidence="12">Golgi stack membrane</location>
    </subcellularLocation>
</comment>
<evidence type="ECO:0000256" key="4">
    <source>
        <dbReference type="ARBA" id="ARBA00022793"/>
    </source>
</evidence>
<protein>
    <recommendedName>
        <fullName evidence="13">NAD-dependent epimerase/dehydratase domain-containing protein</fullName>
    </recommendedName>
</protein>
<dbReference type="UniPathway" id="UPA00796">
    <property type="reaction ID" value="UER00771"/>
</dbReference>
<dbReference type="GO" id="GO:0033320">
    <property type="term" value="P:UDP-D-xylose biosynthetic process"/>
    <property type="evidence" value="ECO:0007669"/>
    <property type="project" value="UniProtKB-UniPathway"/>
</dbReference>
<organism evidence="14">
    <name type="scientific">viral metagenome</name>
    <dbReference type="NCBI Taxonomy" id="1070528"/>
    <lineage>
        <taxon>unclassified sequences</taxon>
        <taxon>metagenomes</taxon>
        <taxon>organismal metagenomes</taxon>
    </lineage>
</organism>
<evidence type="ECO:0000256" key="9">
    <source>
        <dbReference type="ARBA" id="ARBA00023136"/>
    </source>
</evidence>
<dbReference type="GO" id="GO:0032580">
    <property type="term" value="C:Golgi cisterna membrane"/>
    <property type="evidence" value="ECO:0007669"/>
    <property type="project" value="UniProtKB-SubCell"/>
</dbReference>
<evidence type="ECO:0000313" key="14">
    <source>
        <dbReference type="EMBL" id="QHU34095.1"/>
    </source>
</evidence>
<dbReference type="Pfam" id="PF01370">
    <property type="entry name" value="Epimerase"/>
    <property type="match status" value="1"/>
</dbReference>
<evidence type="ECO:0000256" key="10">
    <source>
        <dbReference type="ARBA" id="ARBA00023180"/>
    </source>
</evidence>
<sequence length="315" mass="35765">MDSKKSILITGGAGFIGSHLCKRLLNSNNRIICMDNLFSGNMDNIHELLDHPNFTFINHDVSVEYFLEDDIDEIYHMACPASPKAYQKDPLYTLRTCFSGTYNISELAYAKNARILLASTSEIYGDPLVHPQREEYFGNVNTIGIRSCYDEGKRIGETILTEFHRTKNVSIQIARIFNTFGPNMSPDDGRVVTNFIRQYLKNEDITIYGNGSQTRSLCYIDDTCDGLISLMSQEKYVGPVNIGNPHEQTIHEISKHVGSYIPESTSIIRYEPLPQDDPLCRQPDITKAKTILNWSPKIELDYGIQSTIEYIKTKI</sequence>
<evidence type="ECO:0000256" key="12">
    <source>
        <dbReference type="ARBA" id="ARBA00037859"/>
    </source>
</evidence>
<dbReference type="InterPro" id="IPR044516">
    <property type="entry name" value="UXS-like"/>
</dbReference>
<dbReference type="GO" id="GO:0000139">
    <property type="term" value="C:Golgi membrane"/>
    <property type="evidence" value="ECO:0007669"/>
    <property type="project" value="UniProtKB-SubCell"/>
</dbReference>
<keyword evidence="11" id="KW-0456">Lyase</keyword>
<dbReference type="PANTHER" id="PTHR43078:SF6">
    <property type="entry name" value="UDP-GLUCURONIC ACID DECARBOXYLASE 1"/>
    <property type="match status" value="1"/>
</dbReference>
<proteinExistence type="predicted"/>
<reference evidence="14" key="1">
    <citation type="journal article" date="2020" name="Nature">
        <title>Giant virus diversity and host interactions through global metagenomics.</title>
        <authorList>
            <person name="Schulz F."/>
            <person name="Roux S."/>
            <person name="Paez-Espino D."/>
            <person name="Jungbluth S."/>
            <person name="Walsh D.A."/>
            <person name="Denef V.J."/>
            <person name="McMahon K.D."/>
            <person name="Konstantinidis K.T."/>
            <person name="Eloe-Fadrosh E.A."/>
            <person name="Kyrpides N.C."/>
            <person name="Woyke T."/>
        </authorList>
    </citation>
    <scope>NUCLEOTIDE SEQUENCE</scope>
    <source>
        <strain evidence="14">GVMAG-S-1016713-123</strain>
    </source>
</reference>
<keyword evidence="3" id="KW-0812">Transmembrane</keyword>
<comment type="cofactor">
    <cofactor evidence="1">
        <name>NAD(+)</name>
        <dbReference type="ChEBI" id="CHEBI:57540"/>
    </cofactor>
</comment>
<feature type="domain" description="NAD-dependent epimerase/dehydratase" evidence="13">
    <location>
        <begin position="7"/>
        <end position="243"/>
    </location>
</feature>
<evidence type="ECO:0000256" key="1">
    <source>
        <dbReference type="ARBA" id="ARBA00001911"/>
    </source>
</evidence>
<keyword evidence="5" id="KW-0735">Signal-anchor</keyword>
<dbReference type="AlphaFoldDB" id="A0A6C0LVP3"/>
<dbReference type="InterPro" id="IPR001509">
    <property type="entry name" value="Epimerase_deHydtase"/>
</dbReference>
<evidence type="ECO:0000256" key="3">
    <source>
        <dbReference type="ARBA" id="ARBA00022692"/>
    </source>
</evidence>
<keyword evidence="4" id="KW-0210">Decarboxylase</keyword>
<keyword evidence="7" id="KW-0520">NAD</keyword>
<evidence type="ECO:0000256" key="11">
    <source>
        <dbReference type="ARBA" id="ARBA00023239"/>
    </source>
</evidence>
<dbReference type="FunFam" id="3.40.50.720:FF:000065">
    <property type="entry name" value="UDP-glucuronic acid decarboxylase 1"/>
    <property type="match status" value="1"/>
</dbReference>
<keyword evidence="6" id="KW-1133">Transmembrane helix</keyword>
<evidence type="ECO:0000256" key="2">
    <source>
        <dbReference type="ARBA" id="ARBA00004323"/>
    </source>
</evidence>
<dbReference type="PANTHER" id="PTHR43078">
    <property type="entry name" value="UDP-GLUCURONIC ACID DECARBOXYLASE-RELATED"/>
    <property type="match status" value="1"/>
</dbReference>
<dbReference type="GO" id="GO:0048040">
    <property type="term" value="F:UDP-glucuronate decarboxylase activity"/>
    <property type="evidence" value="ECO:0007669"/>
    <property type="project" value="TreeGrafter"/>
</dbReference>
<evidence type="ECO:0000256" key="6">
    <source>
        <dbReference type="ARBA" id="ARBA00022989"/>
    </source>
</evidence>
<keyword evidence="10" id="KW-0325">Glycoprotein</keyword>
<dbReference type="GO" id="GO:0070403">
    <property type="term" value="F:NAD+ binding"/>
    <property type="evidence" value="ECO:0007669"/>
    <property type="project" value="InterPro"/>
</dbReference>
<dbReference type="GO" id="GO:0042732">
    <property type="term" value="P:D-xylose metabolic process"/>
    <property type="evidence" value="ECO:0007669"/>
    <property type="project" value="InterPro"/>
</dbReference>
<keyword evidence="9" id="KW-0472">Membrane</keyword>
<dbReference type="CDD" id="cd05230">
    <property type="entry name" value="UGD_SDR_e"/>
    <property type="match status" value="1"/>
</dbReference>